<evidence type="ECO:0000259" key="3">
    <source>
        <dbReference type="Pfam" id="PF00685"/>
    </source>
</evidence>
<dbReference type="InterPro" id="IPR037359">
    <property type="entry name" value="NST/OST"/>
</dbReference>
<dbReference type="InterPro" id="IPR027417">
    <property type="entry name" value="P-loop_NTPase"/>
</dbReference>
<dbReference type="RefSeq" id="WP_207086342.1">
    <property type="nucleotide sequence ID" value="NZ_JAFLQW010000036.1"/>
</dbReference>
<dbReference type="SUPFAM" id="SSF52540">
    <property type="entry name" value="P-loop containing nucleoside triphosphate hydrolases"/>
    <property type="match status" value="1"/>
</dbReference>
<reference evidence="4 5" key="1">
    <citation type="submission" date="2021-03" db="EMBL/GenBank/DDBJ databases">
        <title>Metabolic Capacity of the Antarctic Cyanobacterium Phormidium pseudopriestleyi that Sustains Oxygenic Photosynthesis in the Presence of Hydrogen Sulfide.</title>
        <authorList>
            <person name="Lumian J.E."/>
            <person name="Jungblut A.D."/>
            <person name="Dillon M.L."/>
            <person name="Hawes I."/>
            <person name="Doran P.T."/>
            <person name="Mackey T.J."/>
            <person name="Dick G.J."/>
            <person name="Grettenberger C.L."/>
            <person name="Sumner D.Y."/>
        </authorList>
    </citation>
    <scope>NUCLEOTIDE SEQUENCE [LARGE SCALE GENOMIC DNA]</scope>
    <source>
        <strain evidence="4 5">FRX01</strain>
    </source>
</reference>
<evidence type="ECO:0000313" key="4">
    <source>
        <dbReference type="EMBL" id="MBO0347766.1"/>
    </source>
</evidence>
<dbReference type="InterPro" id="IPR000863">
    <property type="entry name" value="Sulfotransferase_dom"/>
</dbReference>
<evidence type="ECO:0000256" key="1">
    <source>
        <dbReference type="ARBA" id="ARBA00022679"/>
    </source>
</evidence>
<dbReference type="PANTHER" id="PTHR10605:SF56">
    <property type="entry name" value="BIFUNCTIONAL HEPARAN SULFATE N-DEACETYLASE_N-SULFOTRANSFERASE"/>
    <property type="match status" value="1"/>
</dbReference>
<dbReference type="EMBL" id="JAFLQW010000036">
    <property type="protein sequence ID" value="MBO0347766.1"/>
    <property type="molecule type" value="Genomic_DNA"/>
</dbReference>
<keyword evidence="1" id="KW-0808">Transferase</keyword>
<gene>
    <name evidence="4" type="ORF">J0895_01295</name>
</gene>
<accession>A0ABS3FKX9</accession>
<dbReference type="Proteomes" id="UP000664844">
    <property type="component" value="Unassembled WGS sequence"/>
</dbReference>
<protein>
    <submittedName>
        <fullName evidence="4">Sulfotransferase domain-containing protein</fullName>
    </submittedName>
</protein>
<dbReference type="PANTHER" id="PTHR10605">
    <property type="entry name" value="HEPARAN SULFATE SULFOTRANSFERASE"/>
    <property type="match status" value="1"/>
</dbReference>
<name>A0ABS3FKX9_9CYAN</name>
<sequence>MPDFLIIGTQKGGTTSLYNYLIQHPQILPATQKEVHFFDLNFHQGVEWYRQQFPPQETEKQMLTGEASPYYLFHPLVPRRVKDLFPQVKLIVLLRNPVGRAWSHYNHEVRWGFETLSFAEAIAQEPVRLAGEVEKMFADPNYYSYNHQHYTYLSRGIYANQLNSWMELFPKEQFLILSSEAFYANPAAILAETLAFLGLPPMEIGDYPKYNAGEYVTLPDGLQSTLNQYFQRHNQHLLDEFSLNFSWD</sequence>
<comment type="caution">
    <text evidence="4">The sequence shown here is derived from an EMBL/GenBank/DDBJ whole genome shotgun (WGS) entry which is preliminary data.</text>
</comment>
<organism evidence="4 5">
    <name type="scientific">Phormidium pseudopriestleyi FRX01</name>
    <dbReference type="NCBI Taxonomy" id="1759528"/>
    <lineage>
        <taxon>Bacteria</taxon>
        <taxon>Bacillati</taxon>
        <taxon>Cyanobacteriota</taxon>
        <taxon>Cyanophyceae</taxon>
        <taxon>Oscillatoriophycideae</taxon>
        <taxon>Oscillatoriales</taxon>
        <taxon>Oscillatoriaceae</taxon>
        <taxon>Phormidium</taxon>
    </lineage>
</organism>
<evidence type="ECO:0000313" key="5">
    <source>
        <dbReference type="Proteomes" id="UP000664844"/>
    </source>
</evidence>
<evidence type="ECO:0000256" key="2">
    <source>
        <dbReference type="ARBA" id="ARBA00023180"/>
    </source>
</evidence>
<dbReference type="Pfam" id="PF00685">
    <property type="entry name" value="Sulfotransfer_1"/>
    <property type="match status" value="1"/>
</dbReference>
<feature type="domain" description="Sulfotransferase" evidence="3">
    <location>
        <begin position="2"/>
        <end position="200"/>
    </location>
</feature>
<dbReference type="Gene3D" id="3.40.50.300">
    <property type="entry name" value="P-loop containing nucleotide triphosphate hydrolases"/>
    <property type="match status" value="1"/>
</dbReference>
<keyword evidence="2" id="KW-0325">Glycoprotein</keyword>
<proteinExistence type="predicted"/>
<keyword evidence="5" id="KW-1185">Reference proteome</keyword>